<accession>A0AA38C002</accession>
<organism evidence="1 2">
    <name type="scientific">Taxus chinensis</name>
    <name type="common">Chinese yew</name>
    <name type="synonym">Taxus wallichiana var. chinensis</name>
    <dbReference type="NCBI Taxonomy" id="29808"/>
    <lineage>
        <taxon>Eukaryota</taxon>
        <taxon>Viridiplantae</taxon>
        <taxon>Streptophyta</taxon>
        <taxon>Embryophyta</taxon>
        <taxon>Tracheophyta</taxon>
        <taxon>Spermatophyta</taxon>
        <taxon>Pinopsida</taxon>
        <taxon>Pinidae</taxon>
        <taxon>Conifers II</taxon>
        <taxon>Cupressales</taxon>
        <taxon>Taxaceae</taxon>
        <taxon>Taxus</taxon>
    </lineage>
</organism>
<name>A0AA38C002_TAXCH</name>
<dbReference type="CDD" id="cd00303">
    <property type="entry name" value="retropepsin_like"/>
    <property type="match status" value="1"/>
</dbReference>
<feature type="non-terminal residue" evidence="1">
    <location>
        <position position="213"/>
    </location>
</feature>
<dbReference type="Proteomes" id="UP000824469">
    <property type="component" value="Unassembled WGS sequence"/>
</dbReference>
<dbReference type="AlphaFoldDB" id="A0AA38C002"/>
<gene>
    <name evidence="1" type="ORF">KI387_043056</name>
</gene>
<dbReference type="EMBL" id="JAHRHJ020003421">
    <property type="protein sequence ID" value="KAH9291755.1"/>
    <property type="molecule type" value="Genomic_DNA"/>
</dbReference>
<comment type="caution">
    <text evidence="1">The sequence shown here is derived from an EMBL/GenBank/DDBJ whole genome shotgun (WGS) entry which is preliminary data.</text>
</comment>
<evidence type="ECO:0000313" key="2">
    <source>
        <dbReference type="Proteomes" id="UP000824469"/>
    </source>
</evidence>
<protein>
    <submittedName>
        <fullName evidence="1">Uncharacterized protein</fullName>
    </submittedName>
</protein>
<evidence type="ECO:0000313" key="1">
    <source>
        <dbReference type="EMBL" id="KAH9291755.1"/>
    </source>
</evidence>
<reference evidence="1 2" key="1">
    <citation type="journal article" date="2021" name="Nat. Plants">
        <title>The Taxus genome provides insights into paclitaxel biosynthesis.</title>
        <authorList>
            <person name="Xiong X."/>
            <person name="Gou J."/>
            <person name="Liao Q."/>
            <person name="Li Y."/>
            <person name="Zhou Q."/>
            <person name="Bi G."/>
            <person name="Li C."/>
            <person name="Du R."/>
            <person name="Wang X."/>
            <person name="Sun T."/>
            <person name="Guo L."/>
            <person name="Liang H."/>
            <person name="Lu P."/>
            <person name="Wu Y."/>
            <person name="Zhang Z."/>
            <person name="Ro D.K."/>
            <person name="Shang Y."/>
            <person name="Huang S."/>
            <person name="Yan J."/>
        </authorList>
    </citation>
    <scope>NUCLEOTIDE SEQUENCE [LARGE SCALE GENOMIC DNA]</scope>
    <source>
        <strain evidence="1">Ta-2019</strain>
    </source>
</reference>
<dbReference type="Gene3D" id="2.40.70.10">
    <property type="entry name" value="Acid Proteases"/>
    <property type="match status" value="1"/>
</dbReference>
<keyword evidence="2" id="KW-1185">Reference proteome</keyword>
<proteinExistence type="predicted"/>
<sequence length="213" mass="24034">MLRQENIIPLLGSWLREKVPCARGDRERQVLHVNLPPHSLDYDKEIMLNAVVDGWLLSNILINTGTKVNILTLDAWHQMGRPALQPSSNVLYMENKTKAMPIGVLKDAAITIQGAKFTGDFKVLALTEVDNFPALLGCPWCYKNNADLRFNKGYISFENKEEWVIIPLADGKSAPYIELLGEEVLDRIYVCSIRDPEMIHPTNGVIQFEDAQS</sequence>
<dbReference type="InterPro" id="IPR021109">
    <property type="entry name" value="Peptidase_aspartic_dom_sf"/>
</dbReference>